<sequence>MRRLVIPSLALAALSGVSTSYAQSSVTLYGEIDNAFAYYNNVGGHSLFAMQGADLTANQWGIKGKEDLGGGFSTIFNLENGFDINTGTLRQGGREFGKNAWVGLASKSLGTITMGRQLDPTVDLVQPITADAYGPAFTTPGDADNNDNTFRIDNSIKYTSPSYGGLQYELMYALGGVAGSVSSQDTISGAAAYTRGPLSVAAGYIFAKNDGAAGVGTADLTHNNSVTPLFGSVSFVGSRQIAHVAAQYVIGPFTANIRYSNAQWKPYIKLAAFNRTETFNTGGTSLQYLLTPALAFNVGYVYTRSTGASSATYHTVAASTEYSLSKRTTLYAISAYSHARGTTFNAAGTGIVSAAGSIGDLESSSSTPSQVAVILGITTKF</sequence>
<keyword evidence="4" id="KW-1134">Transmembrane beta strand</keyword>
<keyword evidence="3" id="KW-0813">Transport</keyword>
<evidence type="ECO:0000313" key="14">
    <source>
        <dbReference type="Proteomes" id="UP000054683"/>
    </source>
</evidence>
<reference evidence="13 14" key="1">
    <citation type="submission" date="2016-01" db="EMBL/GenBank/DDBJ databases">
        <authorList>
            <person name="Oliw E.H."/>
        </authorList>
    </citation>
    <scope>NUCLEOTIDE SEQUENCE [LARGE SCALE GENOMIC DNA]</scope>
    <source>
        <strain evidence="13">LMG 27134</strain>
    </source>
</reference>
<keyword evidence="6 11" id="KW-0732">Signal</keyword>
<keyword evidence="8" id="KW-0626">Porin</keyword>
<gene>
    <name evidence="13" type="ORF">AWB69_03728</name>
</gene>
<dbReference type="InterPro" id="IPR033900">
    <property type="entry name" value="Gram_neg_porin_domain"/>
</dbReference>
<evidence type="ECO:0000256" key="11">
    <source>
        <dbReference type="SAM" id="SignalP"/>
    </source>
</evidence>
<name>A0A158H205_9BURK</name>
<feature type="chain" id="PRO_5008501737" evidence="11">
    <location>
        <begin position="23"/>
        <end position="381"/>
    </location>
</feature>
<proteinExistence type="predicted"/>
<dbReference type="Gene3D" id="2.40.160.10">
    <property type="entry name" value="Porin"/>
    <property type="match status" value="1"/>
</dbReference>
<dbReference type="EMBL" id="FCOK02000023">
    <property type="protein sequence ID" value="SAL38137.1"/>
    <property type="molecule type" value="Genomic_DNA"/>
</dbReference>
<dbReference type="InterPro" id="IPR050298">
    <property type="entry name" value="Gram-neg_bact_OMP"/>
</dbReference>
<evidence type="ECO:0000256" key="1">
    <source>
        <dbReference type="ARBA" id="ARBA00004571"/>
    </source>
</evidence>
<evidence type="ECO:0000256" key="10">
    <source>
        <dbReference type="ARBA" id="ARBA00023237"/>
    </source>
</evidence>
<evidence type="ECO:0000256" key="5">
    <source>
        <dbReference type="ARBA" id="ARBA00022692"/>
    </source>
</evidence>
<evidence type="ECO:0000256" key="7">
    <source>
        <dbReference type="ARBA" id="ARBA00023065"/>
    </source>
</evidence>
<organism evidence="13 14">
    <name type="scientific">Caballeronia udeis</name>
    <dbReference type="NCBI Taxonomy" id="1232866"/>
    <lineage>
        <taxon>Bacteria</taxon>
        <taxon>Pseudomonadati</taxon>
        <taxon>Pseudomonadota</taxon>
        <taxon>Betaproteobacteria</taxon>
        <taxon>Burkholderiales</taxon>
        <taxon>Burkholderiaceae</taxon>
        <taxon>Caballeronia</taxon>
    </lineage>
</organism>
<dbReference type="InterPro" id="IPR002299">
    <property type="entry name" value="Porin_Neis"/>
</dbReference>
<keyword evidence="10" id="KW-0998">Cell outer membrane</keyword>
<evidence type="ECO:0000313" key="13">
    <source>
        <dbReference type="EMBL" id="SAL38137.1"/>
    </source>
</evidence>
<comment type="subunit">
    <text evidence="2">Homotrimer.</text>
</comment>
<dbReference type="PANTHER" id="PTHR34501:SF9">
    <property type="entry name" value="MAJOR OUTER MEMBRANE PROTEIN P.IA"/>
    <property type="match status" value="1"/>
</dbReference>
<dbReference type="RefSeq" id="WP_062087167.1">
    <property type="nucleotide sequence ID" value="NZ_FCOK02000023.1"/>
</dbReference>
<dbReference type="GO" id="GO:0046930">
    <property type="term" value="C:pore complex"/>
    <property type="evidence" value="ECO:0007669"/>
    <property type="project" value="UniProtKB-KW"/>
</dbReference>
<evidence type="ECO:0000259" key="12">
    <source>
        <dbReference type="Pfam" id="PF13609"/>
    </source>
</evidence>
<dbReference type="GO" id="GO:0006811">
    <property type="term" value="P:monoatomic ion transport"/>
    <property type="evidence" value="ECO:0007669"/>
    <property type="project" value="UniProtKB-KW"/>
</dbReference>
<keyword evidence="7" id="KW-0406">Ion transport</keyword>
<dbReference type="PANTHER" id="PTHR34501">
    <property type="entry name" value="PROTEIN YDDL-RELATED"/>
    <property type="match status" value="1"/>
</dbReference>
<dbReference type="OrthoDB" id="9075840at2"/>
<evidence type="ECO:0000256" key="2">
    <source>
        <dbReference type="ARBA" id="ARBA00011233"/>
    </source>
</evidence>
<dbReference type="GO" id="GO:0015288">
    <property type="term" value="F:porin activity"/>
    <property type="evidence" value="ECO:0007669"/>
    <property type="project" value="UniProtKB-KW"/>
</dbReference>
<dbReference type="Proteomes" id="UP000054683">
    <property type="component" value="Unassembled WGS sequence"/>
</dbReference>
<evidence type="ECO:0000256" key="4">
    <source>
        <dbReference type="ARBA" id="ARBA00022452"/>
    </source>
</evidence>
<accession>A0A158H205</accession>
<keyword evidence="5" id="KW-0812">Transmembrane</keyword>
<dbReference type="Pfam" id="PF13609">
    <property type="entry name" value="Porin_4"/>
    <property type="match status" value="1"/>
</dbReference>
<comment type="subcellular location">
    <subcellularLocation>
        <location evidence="1">Cell outer membrane</location>
        <topology evidence="1">Multi-pass membrane protein</topology>
    </subcellularLocation>
</comment>
<dbReference type="GO" id="GO:0009279">
    <property type="term" value="C:cell outer membrane"/>
    <property type="evidence" value="ECO:0007669"/>
    <property type="project" value="UniProtKB-SubCell"/>
</dbReference>
<dbReference type="SUPFAM" id="SSF56935">
    <property type="entry name" value="Porins"/>
    <property type="match status" value="1"/>
</dbReference>
<keyword evidence="9" id="KW-0472">Membrane</keyword>
<dbReference type="CDD" id="cd00342">
    <property type="entry name" value="gram_neg_porins"/>
    <property type="match status" value="1"/>
</dbReference>
<evidence type="ECO:0000256" key="6">
    <source>
        <dbReference type="ARBA" id="ARBA00022729"/>
    </source>
</evidence>
<dbReference type="InterPro" id="IPR023614">
    <property type="entry name" value="Porin_dom_sf"/>
</dbReference>
<feature type="domain" description="Porin" evidence="12">
    <location>
        <begin position="10"/>
        <end position="341"/>
    </location>
</feature>
<evidence type="ECO:0000256" key="9">
    <source>
        <dbReference type="ARBA" id="ARBA00023136"/>
    </source>
</evidence>
<dbReference type="AlphaFoldDB" id="A0A158H205"/>
<evidence type="ECO:0000256" key="3">
    <source>
        <dbReference type="ARBA" id="ARBA00022448"/>
    </source>
</evidence>
<evidence type="ECO:0000256" key="8">
    <source>
        <dbReference type="ARBA" id="ARBA00023114"/>
    </source>
</evidence>
<dbReference type="PRINTS" id="PR00184">
    <property type="entry name" value="NEISSPPORIN"/>
</dbReference>
<feature type="signal peptide" evidence="11">
    <location>
        <begin position="1"/>
        <end position="22"/>
    </location>
</feature>
<protein>
    <submittedName>
        <fullName evidence="13">Porin</fullName>
    </submittedName>
</protein>